<gene>
    <name evidence="7" type="ORF">B4102_0678</name>
</gene>
<accession>A0A150L8E5</accession>
<dbReference type="EMBL" id="LQYN01000029">
    <property type="protein sequence ID" value="KYD08598.1"/>
    <property type="molecule type" value="Genomic_DNA"/>
</dbReference>
<feature type="domain" description="HTH araC/xylS-type" evidence="5">
    <location>
        <begin position="388"/>
        <end position="487"/>
    </location>
</feature>
<dbReference type="InterPro" id="IPR009057">
    <property type="entry name" value="Homeodomain-like_sf"/>
</dbReference>
<dbReference type="Pfam" id="PF12833">
    <property type="entry name" value="HTH_18"/>
    <property type="match status" value="1"/>
</dbReference>
<dbReference type="PROSITE" id="PS00041">
    <property type="entry name" value="HTH_ARAC_FAMILY_1"/>
    <property type="match status" value="1"/>
</dbReference>
<keyword evidence="8" id="KW-1185">Reference proteome</keyword>
<dbReference type="PANTHER" id="PTHR43280:SF2">
    <property type="entry name" value="HTH-TYPE TRANSCRIPTIONAL REGULATOR EXSA"/>
    <property type="match status" value="1"/>
</dbReference>
<dbReference type="GO" id="GO:0043565">
    <property type="term" value="F:sequence-specific DNA binding"/>
    <property type="evidence" value="ECO:0007669"/>
    <property type="project" value="InterPro"/>
</dbReference>
<dbReference type="Gene3D" id="1.10.10.60">
    <property type="entry name" value="Homeodomain-like"/>
    <property type="match status" value="2"/>
</dbReference>
<protein>
    <submittedName>
        <fullName evidence="7">Uncharacterized protein</fullName>
    </submittedName>
</protein>
<dbReference type="InterPro" id="IPR018062">
    <property type="entry name" value="HTH_AraC-typ_CS"/>
</dbReference>
<dbReference type="STRING" id="46224.B4102_0678"/>
<feature type="domain" description="Response regulatory" evidence="6">
    <location>
        <begin position="3"/>
        <end position="115"/>
    </location>
</feature>
<comment type="caution">
    <text evidence="4">Lacks conserved residue(s) required for the propagation of feature annotation.</text>
</comment>
<dbReference type="SUPFAM" id="SSF52172">
    <property type="entry name" value="CheY-like"/>
    <property type="match status" value="1"/>
</dbReference>
<dbReference type="AlphaFoldDB" id="A0A150L8E5"/>
<dbReference type="Pfam" id="PF00072">
    <property type="entry name" value="Response_reg"/>
    <property type="match status" value="1"/>
</dbReference>
<evidence type="ECO:0000313" key="7">
    <source>
        <dbReference type="EMBL" id="KYD08598.1"/>
    </source>
</evidence>
<dbReference type="RefSeq" id="WP_066229443.1">
    <property type="nucleotide sequence ID" value="NZ_LQYN01000029.1"/>
</dbReference>
<evidence type="ECO:0000256" key="4">
    <source>
        <dbReference type="PROSITE-ProRule" id="PRU00169"/>
    </source>
</evidence>
<keyword evidence="3" id="KW-0804">Transcription</keyword>
<comment type="caution">
    <text evidence="7">The sequence shown here is derived from an EMBL/GenBank/DDBJ whole genome shotgun (WGS) entry which is preliminary data.</text>
</comment>
<evidence type="ECO:0000313" key="8">
    <source>
        <dbReference type="Proteomes" id="UP000075666"/>
    </source>
</evidence>
<reference evidence="7 8" key="1">
    <citation type="submission" date="2016-01" db="EMBL/GenBank/DDBJ databases">
        <title>Genome Sequences of Twelve Sporeforming Bacillus Species Isolated from Foods.</title>
        <authorList>
            <person name="Berendsen E.M."/>
            <person name="Wells-Bennik M.H."/>
            <person name="Krawcyk A.O."/>
            <person name="De Jong A."/>
            <person name="Holsappel S."/>
            <person name="Eijlander R.T."/>
            <person name="Kuipers O.P."/>
        </authorList>
    </citation>
    <scope>NUCLEOTIDE SEQUENCE [LARGE SCALE GENOMIC DNA]</scope>
    <source>
        <strain evidence="7 8">B4102</strain>
    </source>
</reference>
<dbReference type="InterPro" id="IPR011006">
    <property type="entry name" value="CheY-like_superfamily"/>
</dbReference>
<name>A0A150L8E5_9BACI</name>
<evidence type="ECO:0000256" key="1">
    <source>
        <dbReference type="ARBA" id="ARBA00023015"/>
    </source>
</evidence>
<evidence type="ECO:0000256" key="3">
    <source>
        <dbReference type="ARBA" id="ARBA00023163"/>
    </source>
</evidence>
<dbReference type="PROSITE" id="PS01124">
    <property type="entry name" value="HTH_ARAC_FAMILY_2"/>
    <property type="match status" value="1"/>
</dbReference>
<dbReference type="PRINTS" id="PR00032">
    <property type="entry name" value="HTHARAC"/>
</dbReference>
<keyword evidence="2" id="KW-0238">DNA-binding</keyword>
<dbReference type="SUPFAM" id="SSF46689">
    <property type="entry name" value="Homeodomain-like"/>
    <property type="match status" value="1"/>
</dbReference>
<dbReference type="Gene3D" id="3.40.50.2300">
    <property type="match status" value="1"/>
</dbReference>
<dbReference type="GO" id="GO:0003700">
    <property type="term" value="F:DNA-binding transcription factor activity"/>
    <property type="evidence" value="ECO:0007669"/>
    <property type="project" value="InterPro"/>
</dbReference>
<proteinExistence type="predicted"/>
<dbReference type="GO" id="GO:0000160">
    <property type="term" value="P:phosphorelay signal transduction system"/>
    <property type="evidence" value="ECO:0007669"/>
    <property type="project" value="InterPro"/>
</dbReference>
<dbReference type="OrthoDB" id="2563880at2"/>
<dbReference type="Proteomes" id="UP000075666">
    <property type="component" value="Unassembled WGS sequence"/>
</dbReference>
<dbReference type="PANTHER" id="PTHR43280">
    <property type="entry name" value="ARAC-FAMILY TRANSCRIPTIONAL REGULATOR"/>
    <property type="match status" value="1"/>
</dbReference>
<evidence type="ECO:0000259" key="6">
    <source>
        <dbReference type="PROSITE" id="PS50110"/>
    </source>
</evidence>
<dbReference type="InterPro" id="IPR001789">
    <property type="entry name" value="Sig_transdc_resp-reg_receiver"/>
</dbReference>
<evidence type="ECO:0000259" key="5">
    <source>
        <dbReference type="PROSITE" id="PS01124"/>
    </source>
</evidence>
<dbReference type="PROSITE" id="PS50110">
    <property type="entry name" value="RESPONSE_REGULATORY"/>
    <property type="match status" value="1"/>
</dbReference>
<evidence type="ECO:0000256" key="2">
    <source>
        <dbReference type="ARBA" id="ARBA00023125"/>
    </source>
</evidence>
<dbReference type="PATRIC" id="fig|46224.3.peg.2169"/>
<organism evidence="7 8">
    <name type="scientific">Heyndrickxia sporothermodurans</name>
    <dbReference type="NCBI Taxonomy" id="46224"/>
    <lineage>
        <taxon>Bacteria</taxon>
        <taxon>Bacillati</taxon>
        <taxon>Bacillota</taxon>
        <taxon>Bacilli</taxon>
        <taxon>Bacillales</taxon>
        <taxon>Bacillaceae</taxon>
        <taxon>Heyndrickxia</taxon>
    </lineage>
</organism>
<dbReference type="SMART" id="SM00342">
    <property type="entry name" value="HTH_ARAC"/>
    <property type="match status" value="1"/>
</dbReference>
<dbReference type="InterPro" id="IPR018060">
    <property type="entry name" value="HTH_AraC"/>
</dbReference>
<dbReference type="InterPro" id="IPR020449">
    <property type="entry name" value="Tscrpt_reg_AraC-type_HTH"/>
</dbReference>
<keyword evidence="1" id="KW-0805">Transcription regulation</keyword>
<sequence>MYNLLIADNDEFEAKGMKWLIESSISNVHVKLAHNLIDTVMVLENEQPHIFIYETNIGMGEELLKAIKINQPNIIYITMEATFEAAKKAIDISTKFLLIKPFSPQELLNNINLIIREHERQTKDKLERTFNTDKQNVVYEHLFLAESSFIEPYVFVAFQPEKVSILPKLNQFLKEYLFPITPMIFPLSDMTICLFNSQAELDWNYLCKRFMYDWDQFESESIVIIINLEENPYLSLHEKYLHTKKMTEVTFFVGYRQVLEFTSELQWKFIDPFLTPSEQKQWISYLNEGNKEEISSFLSREFLQFTNPFPDPSLLRIRLTSILAQIRRHMKSTNLDHKLYEEEYLTIFDTILYETIIFRIIQKLIIFTSKIIDAAADISQNSYTDIIEKCLKYMELNYWKKDFALSDLSTFVGRNSTYLSHLFVEKTKKTFRECLTDIRIKEAKKLLIETDMVVKEIASLTGFQNQYYFSRVFKNSVGMPPKQFRTKESLEHFSRS</sequence>